<name>A0AAD3SSK3_NEPGR</name>
<evidence type="ECO:0000256" key="4">
    <source>
        <dbReference type="ARBA" id="ARBA00023163"/>
    </source>
</evidence>
<keyword evidence="3" id="KW-0238">DNA-binding</keyword>
<dbReference type="InterPro" id="IPR014476">
    <property type="entry name" value="AHL15-29"/>
</dbReference>
<keyword evidence="2" id="KW-0805">Transcription regulation</keyword>
<feature type="compositionally biased region" description="Polar residues" evidence="5">
    <location>
        <begin position="39"/>
        <end position="59"/>
    </location>
</feature>
<dbReference type="GO" id="GO:0010228">
    <property type="term" value="P:vegetative to reproductive phase transition of meristem"/>
    <property type="evidence" value="ECO:0007669"/>
    <property type="project" value="TreeGrafter"/>
</dbReference>
<dbReference type="EMBL" id="BSYO01000017">
    <property type="protein sequence ID" value="GMH17238.1"/>
    <property type="molecule type" value="Genomic_DNA"/>
</dbReference>
<evidence type="ECO:0000256" key="1">
    <source>
        <dbReference type="ARBA" id="ARBA00004123"/>
    </source>
</evidence>
<keyword evidence="4" id="KW-0804">Transcription</keyword>
<reference evidence="7" key="1">
    <citation type="submission" date="2023-05" db="EMBL/GenBank/DDBJ databases">
        <title>Nepenthes gracilis genome sequencing.</title>
        <authorList>
            <person name="Fukushima K."/>
        </authorList>
    </citation>
    <scope>NUCLEOTIDE SEQUENCE</scope>
    <source>
        <strain evidence="7">SING2019-196</strain>
    </source>
</reference>
<dbReference type="GO" id="GO:0003700">
    <property type="term" value="F:DNA-binding transcription factor activity"/>
    <property type="evidence" value="ECO:0007669"/>
    <property type="project" value="TreeGrafter"/>
</dbReference>
<feature type="domain" description="PPC" evidence="6">
    <location>
        <begin position="103"/>
        <end position="241"/>
    </location>
</feature>
<dbReference type="PANTHER" id="PTHR31100">
    <property type="entry name" value="AT-HOOK MOTIF NUCLEAR-LOCALIZED PROTEIN 15"/>
    <property type="match status" value="1"/>
</dbReference>
<organism evidence="7 8">
    <name type="scientific">Nepenthes gracilis</name>
    <name type="common">Slender pitcher plant</name>
    <dbReference type="NCBI Taxonomy" id="150966"/>
    <lineage>
        <taxon>Eukaryota</taxon>
        <taxon>Viridiplantae</taxon>
        <taxon>Streptophyta</taxon>
        <taxon>Embryophyta</taxon>
        <taxon>Tracheophyta</taxon>
        <taxon>Spermatophyta</taxon>
        <taxon>Magnoliopsida</taxon>
        <taxon>eudicotyledons</taxon>
        <taxon>Gunneridae</taxon>
        <taxon>Pentapetalae</taxon>
        <taxon>Caryophyllales</taxon>
        <taxon>Nepenthaceae</taxon>
        <taxon>Nepenthes</taxon>
    </lineage>
</organism>
<protein>
    <recommendedName>
        <fullName evidence="6">PPC domain-containing protein</fullName>
    </recommendedName>
</protein>
<dbReference type="CDD" id="cd11378">
    <property type="entry name" value="DUF296"/>
    <property type="match status" value="1"/>
</dbReference>
<comment type="subcellular location">
    <subcellularLocation>
        <location evidence="1">Nucleus</location>
    </subcellularLocation>
</comment>
<evidence type="ECO:0000256" key="3">
    <source>
        <dbReference type="ARBA" id="ARBA00023125"/>
    </source>
</evidence>
<dbReference type="GO" id="GO:0005634">
    <property type="term" value="C:nucleus"/>
    <property type="evidence" value="ECO:0007669"/>
    <property type="project" value="UniProtKB-SubCell"/>
</dbReference>
<gene>
    <name evidence="7" type="ORF">Nepgr_019079</name>
</gene>
<dbReference type="PANTHER" id="PTHR31100:SF2">
    <property type="entry name" value="AT-HOOK MOTIF NUCLEAR-LOCALIZED PROTEIN 18-RELATED"/>
    <property type="match status" value="1"/>
</dbReference>
<proteinExistence type="predicted"/>
<dbReference type="Gene3D" id="3.30.1330.80">
    <property type="entry name" value="Hypothetical protein, similar to alpha- acetolactate decarboxylase, domain 2"/>
    <property type="match status" value="1"/>
</dbReference>
<sequence length="299" mass="31420">MDPATDSHGRPLPPSFHTGLHLHHHPHHHHPFQHHPSQISDQTERSASSSNLTEPSLKQVQRDSSAAAAGQDGGGEIMRKPRGRPARSQNKLKPPIIITGESANGLRSLVMEISDGRDVTESLCSFARKRQRGVCILSGTGAVTNVTLRQPASSGQVINLHGTFQILSLSGSFLPPPAPPTASGLAIYVAGGQGQVVGGSVAGPLLASGPVLIMAASFGNAAYVRLPLEEEEEEDAGAVVPFPAADGGSVVGQPQLQPQLLQPLFGDSHLQGLPLNVLNSCQLPLHQEAYWAGTGRPPY</sequence>
<dbReference type="SUPFAM" id="SSF117856">
    <property type="entry name" value="AF0104/ALDC/Ptd012-like"/>
    <property type="match status" value="1"/>
</dbReference>
<evidence type="ECO:0000256" key="2">
    <source>
        <dbReference type="ARBA" id="ARBA00023015"/>
    </source>
</evidence>
<feature type="region of interest" description="Disordered" evidence="5">
    <location>
        <begin position="1"/>
        <end position="96"/>
    </location>
</feature>
<dbReference type="PROSITE" id="PS51742">
    <property type="entry name" value="PPC"/>
    <property type="match status" value="1"/>
</dbReference>
<keyword evidence="8" id="KW-1185">Reference proteome</keyword>
<evidence type="ECO:0000313" key="7">
    <source>
        <dbReference type="EMBL" id="GMH17238.1"/>
    </source>
</evidence>
<evidence type="ECO:0000259" key="6">
    <source>
        <dbReference type="PROSITE" id="PS51742"/>
    </source>
</evidence>
<evidence type="ECO:0000313" key="8">
    <source>
        <dbReference type="Proteomes" id="UP001279734"/>
    </source>
</evidence>
<evidence type="ECO:0000256" key="5">
    <source>
        <dbReference type="SAM" id="MobiDB-lite"/>
    </source>
</evidence>
<comment type="caution">
    <text evidence="7">The sequence shown here is derived from an EMBL/GenBank/DDBJ whole genome shotgun (WGS) entry which is preliminary data.</text>
</comment>
<feature type="compositionally biased region" description="Basic residues" evidence="5">
    <location>
        <begin position="20"/>
        <end position="33"/>
    </location>
</feature>
<dbReference type="Pfam" id="PF03479">
    <property type="entry name" value="PCC"/>
    <property type="match status" value="1"/>
</dbReference>
<dbReference type="InterPro" id="IPR005175">
    <property type="entry name" value="PPC_dom"/>
</dbReference>
<dbReference type="AlphaFoldDB" id="A0AAD3SSK3"/>
<accession>A0AAD3SSK3</accession>
<dbReference type="GO" id="GO:0003680">
    <property type="term" value="F:minor groove of adenine-thymine-rich DNA binding"/>
    <property type="evidence" value="ECO:0007669"/>
    <property type="project" value="InterPro"/>
</dbReference>
<dbReference type="Proteomes" id="UP001279734">
    <property type="component" value="Unassembled WGS sequence"/>
</dbReference>
<dbReference type="FunFam" id="3.30.1330.80:FF:000001">
    <property type="entry name" value="AT-hook motif nuclear-localized protein"/>
    <property type="match status" value="1"/>
</dbReference>